<sequence length="73" mass="8082">MFLSLLKCFGRVPKSGTALSVSSPRPENKTRDCGLSTTIAHAGKVRIMLRCFDLPIFNENFTTFISQCSSLQL</sequence>
<evidence type="ECO:0000313" key="2">
    <source>
        <dbReference type="Proteomes" id="UP000003844"/>
    </source>
</evidence>
<accession>H2BT26</accession>
<protein>
    <submittedName>
        <fullName evidence="1">Uncharacterized protein</fullName>
    </submittedName>
</protein>
<name>H2BT26_GILLR</name>
<dbReference type="Proteomes" id="UP000003844">
    <property type="component" value="Unassembled WGS sequence"/>
</dbReference>
<organism evidence="1 2">
    <name type="scientific">Gillisia limnaea (strain DSM 15749 / LMG 21470 / R-8282)</name>
    <dbReference type="NCBI Taxonomy" id="865937"/>
    <lineage>
        <taxon>Bacteria</taxon>
        <taxon>Pseudomonadati</taxon>
        <taxon>Bacteroidota</taxon>
        <taxon>Flavobacteriia</taxon>
        <taxon>Flavobacteriales</taxon>
        <taxon>Flavobacteriaceae</taxon>
        <taxon>Gillisia</taxon>
    </lineage>
</organism>
<dbReference type="HOGENOM" id="CLU_2699480_0_0_10"/>
<reference evidence="2" key="1">
    <citation type="journal article" date="2012" name="Stand. Genomic Sci.">
        <title>Genome sequence of the Antarctic rhodopsins-containing flavobacterium Gillisia limnaea type strain (R-8282(T)).</title>
        <authorList>
            <person name="Riedel T."/>
            <person name="Held B."/>
            <person name="Nolan M."/>
            <person name="Lucas S."/>
            <person name="Lapidus A."/>
            <person name="Tice H."/>
            <person name="Del Rio T.G."/>
            <person name="Cheng J.F."/>
            <person name="Han C."/>
            <person name="Tapia R."/>
            <person name="Goodwin L.A."/>
            <person name="Pitluck S."/>
            <person name="Liolios K."/>
            <person name="Mavromatis K."/>
            <person name="Pagani I."/>
            <person name="Ivanova N."/>
            <person name="Mikhailova N."/>
            <person name="Pati A."/>
            <person name="Chen A."/>
            <person name="Palaniappan K."/>
            <person name="Land M."/>
            <person name="Rohde M."/>
            <person name="Tindall B.J."/>
            <person name="Detter J.C."/>
            <person name="Goker M."/>
            <person name="Bristow J."/>
            <person name="Eisen J.A."/>
            <person name="Markowitz V."/>
            <person name="Hugenholtz P."/>
            <person name="Kyrpides N.C."/>
            <person name="Klenk H.P."/>
            <person name="Woyke T."/>
        </authorList>
    </citation>
    <scope>NUCLEOTIDE SEQUENCE [LARGE SCALE GENOMIC DNA]</scope>
    <source>
        <strain evidence="2">DSM 15749 / LMG 21470 / R-8282</strain>
    </source>
</reference>
<proteinExistence type="predicted"/>
<gene>
    <name evidence="1" type="ORF">Gilli_1943</name>
</gene>
<dbReference type="STRING" id="865937.Gilli_1943"/>
<dbReference type="EMBL" id="JH594606">
    <property type="protein sequence ID" value="EHQ02584.1"/>
    <property type="molecule type" value="Genomic_DNA"/>
</dbReference>
<keyword evidence="2" id="KW-1185">Reference proteome</keyword>
<evidence type="ECO:0000313" key="1">
    <source>
        <dbReference type="EMBL" id="EHQ02584.1"/>
    </source>
</evidence>
<dbReference type="AlphaFoldDB" id="H2BT26"/>